<organism evidence="1 2">
    <name type="scientific">Babesia ovata</name>
    <dbReference type="NCBI Taxonomy" id="189622"/>
    <lineage>
        <taxon>Eukaryota</taxon>
        <taxon>Sar</taxon>
        <taxon>Alveolata</taxon>
        <taxon>Apicomplexa</taxon>
        <taxon>Aconoidasida</taxon>
        <taxon>Piroplasmida</taxon>
        <taxon>Babesiidae</taxon>
        <taxon>Babesia</taxon>
    </lineage>
</organism>
<evidence type="ECO:0000313" key="1">
    <source>
        <dbReference type="EMBL" id="GBE62149.1"/>
    </source>
</evidence>
<proteinExistence type="predicted"/>
<gene>
    <name evidence="1" type="ORF">BOVATA_036420</name>
</gene>
<evidence type="ECO:0000313" key="2">
    <source>
        <dbReference type="Proteomes" id="UP000236319"/>
    </source>
</evidence>
<dbReference type="EMBL" id="BDSA01000004">
    <property type="protein sequence ID" value="GBE62149.1"/>
    <property type="molecule type" value="Genomic_DNA"/>
</dbReference>
<name>A0A2H6KGQ4_9APIC</name>
<dbReference type="RefSeq" id="XP_028868392.1">
    <property type="nucleotide sequence ID" value="XM_029012559.1"/>
</dbReference>
<dbReference type="Proteomes" id="UP000236319">
    <property type="component" value="Unassembled WGS sequence"/>
</dbReference>
<comment type="caution">
    <text evidence="1">The sequence shown here is derived from an EMBL/GenBank/DDBJ whole genome shotgun (WGS) entry which is preliminary data.</text>
</comment>
<accession>A0A2H6KGQ4</accession>
<dbReference type="GeneID" id="39875919"/>
<reference evidence="1 2" key="1">
    <citation type="journal article" date="2017" name="BMC Genomics">
        <title>Whole-genome assembly of Babesia ovata and comparative genomics between closely related pathogens.</title>
        <authorList>
            <person name="Yamagishi J."/>
            <person name="Asada M."/>
            <person name="Hakimi H."/>
            <person name="Tanaka T.Q."/>
            <person name="Sugimoto C."/>
            <person name="Kawazu S."/>
        </authorList>
    </citation>
    <scope>NUCLEOTIDE SEQUENCE [LARGE SCALE GENOMIC DNA]</scope>
    <source>
        <strain evidence="1 2">Miyake</strain>
    </source>
</reference>
<protein>
    <submittedName>
        <fullName evidence="1">Photosystem I reaction center subunit XII, putative</fullName>
    </submittedName>
</protein>
<keyword evidence="2" id="KW-1185">Reference proteome</keyword>
<sequence length="247" mass="27143">MVTGSAEVVRQLSKFLGVVGERVRRLQLLRGTGHQGKGVDHLVLRFSNGQTSVVRVAGVGGENLGNHHIFDVFVFPRLAETPDVEVGASRHEGHWHRTEYNVADVLGSRASVAVVNDVVRWCLVVDHTQWTVGLLDVERLLDYRLRGGPAEGTHNGRPGVRENISFASNLLQPPDLPPGAEQAHRNTLASDVVRLDQNTETLEVILVGQNRTPVVLTVLLEQLAVVHDIPERGIVVGVRKQLRVHLV</sequence>
<dbReference type="VEuPathDB" id="PiroplasmaDB:BOVATA_036420"/>
<dbReference type="AlphaFoldDB" id="A0A2H6KGQ4"/>